<dbReference type="EMBL" id="JAPEUR010000009">
    <property type="protein sequence ID" value="KAJ4328574.1"/>
    <property type="molecule type" value="Genomic_DNA"/>
</dbReference>
<reference evidence="1" key="1">
    <citation type="submission" date="2022-10" db="EMBL/GenBank/DDBJ databases">
        <title>Tapping the CABI collections for fungal endophytes: first genome assemblies for Collariella, Neodidymelliopsis, Ascochyta clinopodiicola, Didymella pomorum, Didymosphaeria variabile, Neocosmospora piperis and Neocucurbitaria cava.</title>
        <authorList>
            <person name="Hill R."/>
        </authorList>
    </citation>
    <scope>NUCLEOTIDE SEQUENCE</scope>
    <source>
        <strain evidence="1">IMI 366586</strain>
    </source>
</reference>
<protein>
    <submittedName>
        <fullName evidence="1">Uncharacterized protein</fullName>
    </submittedName>
</protein>
<gene>
    <name evidence="1" type="ORF">N0V84_000933</name>
</gene>
<sequence>MFNVPPPEMGPQLVAMALRDTRHHPVMGRAITILKGIDSNTHVAWKRALDQLESLCASDTTATASDVGAILLEARGSYLIDDDELTHFLRKAKKECLYVLSQKYPVRSWLTQCMARMFGVDAPSVPDENWWTTAREQIELGDDKRSFSLTDLAWRRLIEAGRHFESGGSHKKAKIGAKRVIKLVDKVYRRQKNEPIFDLITDITLDGQELSGLDSNF</sequence>
<dbReference type="AlphaFoldDB" id="A0A9W8WLV5"/>
<organism evidence="1 2">
    <name type="scientific">Fusarium piperis</name>
    <dbReference type="NCBI Taxonomy" id="1435070"/>
    <lineage>
        <taxon>Eukaryota</taxon>
        <taxon>Fungi</taxon>
        <taxon>Dikarya</taxon>
        <taxon>Ascomycota</taxon>
        <taxon>Pezizomycotina</taxon>
        <taxon>Sordariomycetes</taxon>
        <taxon>Hypocreomycetidae</taxon>
        <taxon>Hypocreales</taxon>
        <taxon>Nectriaceae</taxon>
        <taxon>Fusarium</taxon>
        <taxon>Fusarium solani species complex</taxon>
    </lineage>
</organism>
<keyword evidence="2" id="KW-1185">Reference proteome</keyword>
<proteinExistence type="predicted"/>
<dbReference type="OrthoDB" id="5071059at2759"/>
<evidence type="ECO:0000313" key="1">
    <source>
        <dbReference type="EMBL" id="KAJ4328574.1"/>
    </source>
</evidence>
<name>A0A9W8WLV5_9HYPO</name>
<comment type="caution">
    <text evidence="1">The sequence shown here is derived from an EMBL/GenBank/DDBJ whole genome shotgun (WGS) entry which is preliminary data.</text>
</comment>
<evidence type="ECO:0000313" key="2">
    <source>
        <dbReference type="Proteomes" id="UP001140502"/>
    </source>
</evidence>
<dbReference type="Proteomes" id="UP001140502">
    <property type="component" value="Unassembled WGS sequence"/>
</dbReference>
<accession>A0A9W8WLV5</accession>